<dbReference type="Gene3D" id="3.40.50.300">
    <property type="entry name" value="P-loop containing nucleotide triphosphate hydrolases"/>
    <property type="match status" value="1"/>
</dbReference>
<proteinExistence type="inferred from homology"/>
<sequence length="345" mass="37942">MSEEIKNTAEPKANNKILEVDNLRVYFHTKKGDSKAVDGNHFDMYENQTLAIVGESGCGKSVTAMSILGLVSEPGEIMPGSKILYTGNGKNVDLAKASDAEIQDIRGNEISMIFQEPMTSLNPVFTVGEQIMENIRIHEDISDEEAKARTIKLLGQVGISRPDEVFNNYPFQMSGGMNQRVMIAMALSCSPKLLIADEPTTALDVTIQAQILMLMNQLKNELGTSIMLITHDLGVVAQVADWVNVMYAGKVVETADVQTLFKNPKHPYTIGLMSSMPSLATEGSRLNVIEGTVPNPVYLPKGCYFADRCKHCMQKCLESQPPVVEFENGHKAACFLYEEAEQKGE</sequence>
<organism evidence="9 10">
    <name type="scientific">Ileibacterium valens</name>
    <dbReference type="NCBI Taxonomy" id="1862668"/>
    <lineage>
        <taxon>Bacteria</taxon>
        <taxon>Bacillati</taxon>
        <taxon>Bacillota</taxon>
        <taxon>Erysipelotrichia</taxon>
        <taxon>Erysipelotrichales</taxon>
        <taxon>Erysipelotrichaceae</taxon>
        <taxon>Ileibacterium</taxon>
    </lineage>
</organism>
<evidence type="ECO:0000256" key="6">
    <source>
        <dbReference type="ARBA" id="ARBA00022840"/>
    </source>
</evidence>
<dbReference type="GO" id="GO:0015833">
    <property type="term" value="P:peptide transport"/>
    <property type="evidence" value="ECO:0007669"/>
    <property type="project" value="InterPro"/>
</dbReference>
<comment type="subcellular location">
    <subcellularLocation>
        <location evidence="1">Cell membrane</location>
        <topology evidence="1">Peripheral membrane protein</topology>
    </subcellularLocation>
</comment>
<evidence type="ECO:0000259" key="8">
    <source>
        <dbReference type="PROSITE" id="PS50893"/>
    </source>
</evidence>
<feature type="domain" description="ABC transporter" evidence="8">
    <location>
        <begin position="18"/>
        <end position="273"/>
    </location>
</feature>
<dbReference type="Pfam" id="PF00005">
    <property type="entry name" value="ABC_tran"/>
    <property type="match status" value="1"/>
</dbReference>
<name>A0A1U7NIJ2_9FIRM</name>
<dbReference type="GO" id="GO:0005886">
    <property type="term" value="C:plasma membrane"/>
    <property type="evidence" value="ECO:0007669"/>
    <property type="project" value="UniProtKB-SubCell"/>
</dbReference>
<evidence type="ECO:0000256" key="4">
    <source>
        <dbReference type="ARBA" id="ARBA00022475"/>
    </source>
</evidence>
<keyword evidence="5" id="KW-0547">Nucleotide-binding</keyword>
<comment type="caution">
    <text evidence="9">The sequence shown here is derived from an EMBL/GenBank/DDBJ whole genome shotgun (WGS) entry which is preliminary data.</text>
</comment>
<dbReference type="Pfam" id="PF08352">
    <property type="entry name" value="oligo_HPY"/>
    <property type="match status" value="1"/>
</dbReference>
<evidence type="ECO:0000256" key="3">
    <source>
        <dbReference type="ARBA" id="ARBA00022448"/>
    </source>
</evidence>
<evidence type="ECO:0000313" key="9">
    <source>
        <dbReference type="EMBL" id="OLU42402.1"/>
    </source>
</evidence>
<keyword evidence="6 9" id="KW-0067">ATP-binding</keyword>
<dbReference type="PROSITE" id="PS50893">
    <property type="entry name" value="ABC_TRANSPORTER_2"/>
    <property type="match status" value="1"/>
</dbReference>
<dbReference type="CDD" id="cd03257">
    <property type="entry name" value="ABC_NikE_OppD_transporters"/>
    <property type="match status" value="1"/>
</dbReference>
<dbReference type="PANTHER" id="PTHR43297">
    <property type="entry name" value="OLIGOPEPTIDE TRANSPORT ATP-BINDING PROTEIN APPD"/>
    <property type="match status" value="1"/>
</dbReference>
<keyword evidence="10" id="KW-1185">Reference proteome</keyword>
<dbReference type="PANTHER" id="PTHR43297:SF2">
    <property type="entry name" value="DIPEPTIDE TRANSPORT ATP-BINDING PROTEIN DPPD"/>
    <property type="match status" value="1"/>
</dbReference>
<keyword evidence="7" id="KW-0472">Membrane</keyword>
<evidence type="ECO:0000256" key="5">
    <source>
        <dbReference type="ARBA" id="ARBA00022741"/>
    </source>
</evidence>
<dbReference type="AlphaFoldDB" id="A0A1U7NIJ2"/>
<dbReference type="NCBIfam" id="TIGR01727">
    <property type="entry name" value="oligo_HPY"/>
    <property type="match status" value="1"/>
</dbReference>
<reference evidence="9 10" key="1">
    <citation type="submission" date="2016-11" db="EMBL/GenBank/DDBJ databases">
        <title>Description of two novel members of the family Erysipelotrichaceae: Ileibacterium lipovorans gen. nov., sp. nov. and Dubosiella newyorkensis, gen. nov., sp. nov.</title>
        <authorList>
            <person name="Cox L.M."/>
            <person name="Sohn J."/>
            <person name="Tyrrell K.L."/>
            <person name="Citron D.M."/>
            <person name="Lawson P.A."/>
            <person name="Patel N.B."/>
            <person name="Iizumi T."/>
            <person name="Perez-Perez G.I."/>
            <person name="Goldstein E.J."/>
            <person name="Blaser M.J."/>
        </authorList>
    </citation>
    <scope>NUCLEOTIDE SEQUENCE [LARGE SCALE GENOMIC DNA]</scope>
    <source>
        <strain evidence="9 10">NYU-BL-A3</strain>
    </source>
</reference>
<keyword evidence="3" id="KW-0813">Transport</keyword>
<evidence type="ECO:0000313" key="10">
    <source>
        <dbReference type="Proteomes" id="UP000186341"/>
    </source>
</evidence>
<dbReference type="SUPFAM" id="SSF52540">
    <property type="entry name" value="P-loop containing nucleoside triphosphate hydrolases"/>
    <property type="match status" value="1"/>
</dbReference>
<dbReference type="Proteomes" id="UP000186341">
    <property type="component" value="Unassembled WGS sequence"/>
</dbReference>
<dbReference type="SMART" id="SM00382">
    <property type="entry name" value="AAA"/>
    <property type="match status" value="1"/>
</dbReference>
<dbReference type="RefSeq" id="WP_075817793.1">
    <property type="nucleotide sequence ID" value="NZ_CAJUTZ010000025.1"/>
</dbReference>
<keyword evidence="4" id="KW-1003">Cell membrane</keyword>
<dbReference type="GO" id="GO:0016887">
    <property type="term" value="F:ATP hydrolysis activity"/>
    <property type="evidence" value="ECO:0007669"/>
    <property type="project" value="InterPro"/>
</dbReference>
<evidence type="ECO:0000256" key="1">
    <source>
        <dbReference type="ARBA" id="ARBA00004202"/>
    </source>
</evidence>
<dbReference type="InterPro" id="IPR003439">
    <property type="entry name" value="ABC_transporter-like_ATP-bd"/>
</dbReference>
<dbReference type="GeneID" id="82201945"/>
<dbReference type="OrthoDB" id="9806285at2"/>
<evidence type="ECO:0000256" key="7">
    <source>
        <dbReference type="ARBA" id="ARBA00023136"/>
    </source>
</evidence>
<dbReference type="InterPro" id="IPR050388">
    <property type="entry name" value="ABC_Ni/Peptide_Import"/>
</dbReference>
<dbReference type="FunFam" id="3.40.50.300:FF:000016">
    <property type="entry name" value="Oligopeptide ABC transporter ATP-binding component"/>
    <property type="match status" value="1"/>
</dbReference>
<dbReference type="EMBL" id="MPJW01000059">
    <property type="protein sequence ID" value="OLU42402.1"/>
    <property type="molecule type" value="Genomic_DNA"/>
</dbReference>
<gene>
    <name evidence="9" type="ORF">BO222_01660</name>
</gene>
<dbReference type="GO" id="GO:0005524">
    <property type="term" value="F:ATP binding"/>
    <property type="evidence" value="ECO:0007669"/>
    <property type="project" value="UniProtKB-KW"/>
</dbReference>
<dbReference type="InterPro" id="IPR027417">
    <property type="entry name" value="P-loop_NTPase"/>
</dbReference>
<protein>
    <submittedName>
        <fullName evidence="9">Peptide ABC transporter ATP-binding protein</fullName>
    </submittedName>
</protein>
<dbReference type="InterPro" id="IPR013563">
    <property type="entry name" value="Oligopep_ABC_C"/>
</dbReference>
<evidence type="ECO:0000256" key="2">
    <source>
        <dbReference type="ARBA" id="ARBA00005417"/>
    </source>
</evidence>
<accession>A0A1U7NIJ2</accession>
<comment type="similarity">
    <text evidence="2">Belongs to the ABC transporter superfamily.</text>
</comment>
<dbReference type="InterPro" id="IPR003593">
    <property type="entry name" value="AAA+_ATPase"/>
</dbReference>